<feature type="domain" description="Protein kinase" evidence="1">
    <location>
        <begin position="143"/>
        <end position="425"/>
    </location>
</feature>
<dbReference type="InterPro" id="IPR008271">
    <property type="entry name" value="Ser/Thr_kinase_AS"/>
</dbReference>
<evidence type="ECO:0000313" key="2">
    <source>
        <dbReference type="EMBL" id="KAL0262340.1"/>
    </source>
</evidence>
<name>A0ABR3CNY6_9PEZI</name>
<dbReference type="SUPFAM" id="SSF56112">
    <property type="entry name" value="Protein kinase-like (PK-like)"/>
    <property type="match status" value="1"/>
</dbReference>
<dbReference type="InterPro" id="IPR000719">
    <property type="entry name" value="Prot_kinase_dom"/>
</dbReference>
<evidence type="ECO:0000259" key="1">
    <source>
        <dbReference type="PROSITE" id="PS50011"/>
    </source>
</evidence>
<accession>A0ABR3CNY6</accession>
<proteinExistence type="predicted"/>
<dbReference type="GeneID" id="92007871"/>
<dbReference type="SMART" id="SM00220">
    <property type="entry name" value="S_TKc"/>
    <property type="match status" value="1"/>
</dbReference>
<dbReference type="EMBL" id="JAJVCZ030000003">
    <property type="protein sequence ID" value="KAL0262340.1"/>
    <property type="molecule type" value="Genomic_DNA"/>
</dbReference>
<dbReference type="PROSITE" id="PS00108">
    <property type="entry name" value="PROTEIN_KINASE_ST"/>
    <property type="match status" value="1"/>
</dbReference>
<comment type="caution">
    <text evidence="2">The sequence shown here is derived from an EMBL/GenBank/DDBJ whole genome shotgun (WGS) entry which is preliminary data.</text>
</comment>
<dbReference type="Proteomes" id="UP001430584">
    <property type="component" value="Unassembled WGS sequence"/>
</dbReference>
<dbReference type="PANTHER" id="PTHR44167">
    <property type="entry name" value="OVARIAN-SPECIFIC SERINE/THREONINE-PROTEIN KINASE LOK-RELATED"/>
    <property type="match status" value="1"/>
</dbReference>
<organism evidence="2 3">
    <name type="scientific">Diplodia seriata</name>
    <dbReference type="NCBI Taxonomy" id="420778"/>
    <lineage>
        <taxon>Eukaryota</taxon>
        <taxon>Fungi</taxon>
        <taxon>Dikarya</taxon>
        <taxon>Ascomycota</taxon>
        <taxon>Pezizomycotina</taxon>
        <taxon>Dothideomycetes</taxon>
        <taxon>Dothideomycetes incertae sedis</taxon>
        <taxon>Botryosphaeriales</taxon>
        <taxon>Botryosphaeriaceae</taxon>
        <taxon>Diplodia</taxon>
    </lineage>
</organism>
<dbReference type="Pfam" id="PF00069">
    <property type="entry name" value="Pkinase"/>
    <property type="match status" value="1"/>
</dbReference>
<evidence type="ECO:0000313" key="3">
    <source>
        <dbReference type="Proteomes" id="UP001430584"/>
    </source>
</evidence>
<protein>
    <recommendedName>
        <fullName evidence="1">Protein kinase domain-containing protein</fullName>
    </recommendedName>
</protein>
<dbReference type="Gene3D" id="3.30.200.20">
    <property type="entry name" value="Phosphorylase Kinase, domain 1"/>
    <property type="match status" value="1"/>
</dbReference>
<keyword evidence="3" id="KW-1185">Reference proteome</keyword>
<dbReference type="CDD" id="cd00180">
    <property type="entry name" value="PKc"/>
    <property type="match status" value="1"/>
</dbReference>
<reference evidence="2 3" key="1">
    <citation type="submission" date="2024-02" db="EMBL/GenBank/DDBJ databases">
        <title>De novo assembly and annotation of 12 fungi associated with fruit tree decline syndrome in Ontario, Canada.</title>
        <authorList>
            <person name="Sulman M."/>
            <person name="Ellouze W."/>
            <person name="Ilyukhin E."/>
        </authorList>
    </citation>
    <scope>NUCLEOTIDE SEQUENCE [LARGE SCALE GENOMIC DNA]</scope>
    <source>
        <strain evidence="2 3">FDS-637</strain>
    </source>
</reference>
<dbReference type="PROSITE" id="PS50011">
    <property type="entry name" value="PROTEIN_KINASE_DOM"/>
    <property type="match status" value="1"/>
</dbReference>
<dbReference type="RefSeq" id="XP_066635369.1">
    <property type="nucleotide sequence ID" value="XM_066775250.1"/>
</dbReference>
<sequence length="425" mass="49010">MALLAMDDQRFYSTFRKFVPLIDKKGALTFDFDENRAKRLQKELRTFKAFEAWAECPRLFALLFMLRDGEGMAAQPVPEFKDDLLPFPNEAYLRTIDLVAEHEVKSLIHYQDSFLASSDAANSLDHFKAAGHLPLLDGNAYFELEKKQLGESKSAFIGRVTHRRSNKVFVCKRFRRTTSDCKKKVDKSPSVTELFSNEKSNLLKLKDLQHLHLITYICAYTDKKHFALIFEPVAEDDLGNLFKKISNDHKDILHSESVWNHCKDTLQHSFGCLTSGVMHLHREKIRHRDIKPGNILIHDGKVIICDFGIAHDWSDSARDFTEGPVDAQTCKYSAPEVNKEWSRDPKADMWSLGCVFLEIITVLKQGTLSELHKIFGAEQGNTKYNYCEHPELISQWIEELGKHNVFNEPLPWIAEMVRYRVVAFQ</sequence>
<dbReference type="PANTHER" id="PTHR44167:SF24">
    <property type="entry name" value="SERINE_THREONINE-PROTEIN KINASE CHK2"/>
    <property type="match status" value="1"/>
</dbReference>
<dbReference type="Gene3D" id="1.10.510.10">
    <property type="entry name" value="Transferase(Phosphotransferase) domain 1"/>
    <property type="match status" value="1"/>
</dbReference>
<gene>
    <name evidence="2" type="ORF">SLS55_003786</name>
</gene>
<dbReference type="InterPro" id="IPR011009">
    <property type="entry name" value="Kinase-like_dom_sf"/>
</dbReference>